<proteinExistence type="predicted"/>
<dbReference type="Gene3D" id="3.10.180.10">
    <property type="entry name" value="2,3-Dihydroxybiphenyl 1,2-Dioxygenase, domain 1"/>
    <property type="match status" value="1"/>
</dbReference>
<evidence type="ECO:0000313" key="3">
    <source>
        <dbReference type="Proteomes" id="UP001155840"/>
    </source>
</evidence>
<comment type="caution">
    <text evidence="2">The sequence shown here is derived from an EMBL/GenBank/DDBJ whole genome shotgun (WGS) entry which is preliminary data.</text>
</comment>
<dbReference type="InterPro" id="IPR037523">
    <property type="entry name" value="VOC_core"/>
</dbReference>
<dbReference type="InterPro" id="IPR004360">
    <property type="entry name" value="Glyas_Fos-R_dOase_dom"/>
</dbReference>
<gene>
    <name evidence="2" type="ORF">G8E10_14295</name>
</gene>
<dbReference type="EMBL" id="JAANCM010000006">
    <property type="protein sequence ID" value="NHT76906.1"/>
    <property type="molecule type" value="Genomic_DNA"/>
</dbReference>
<accession>A0AA43ZIA4</accession>
<evidence type="ECO:0000259" key="1">
    <source>
        <dbReference type="PROSITE" id="PS51819"/>
    </source>
</evidence>
<dbReference type="PANTHER" id="PTHR33993">
    <property type="entry name" value="GLYOXALASE-RELATED"/>
    <property type="match status" value="1"/>
</dbReference>
<name>A0AA43ZIA4_9HYPH</name>
<keyword evidence="3" id="KW-1185">Reference proteome</keyword>
<sequence length="179" mass="19418">MVNLEGTPIWYELMTTDLDGAQKFYADVFGWSIAASAVAGTGDYGILTVPDGQEIDGLTTLPEGAPIKPGWFYYVGVQDVDGTGRKIISLGGIIHMDPRDVPDISRYAMVVDPQGMVVYIMRGDGPRASQAFHATAPRHCGWNELVTGDHKAALLSTAICLAGRTQRTCQWAKWAKCLL</sequence>
<dbReference type="Pfam" id="PF00903">
    <property type="entry name" value="Glyoxalase"/>
    <property type="match status" value="1"/>
</dbReference>
<dbReference type="AlphaFoldDB" id="A0AA43ZIA4"/>
<dbReference type="InterPro" id="IPR052164">
    <property type="entry name" value="Anthracycline_SecMetBiosynth"/>
</dbReference>
<dbReference type="RefSeq" id="WP_167129824.1">
    <property type="nucleotide sequence ID" value="NZ_JAANCM010000006.1"/>
</dbReference>
<feature type="domain" description="VOC" evidence="1">
    <location>
        <begin position="7"/>
        <end position="123"/>
    </location>
</feature>
<dbReference type="SUPFAM" id="SSF54593">
    <property type="entry name" value="Glyoxalase/Bleomycin resistance protein/Dihydroxybiphenyl dioxygenase"/>
    <property type="match status" value="1"/>
</dbReference>
<dbReference type="PROSITE" id="PS51819">
    <property type="entry name" value="VOC"/>
    <property type="match status" value="1"/>
</dbReference>
<organism evidence="2 3">
    <name type="scientific">Ferranicluibacter rubi</name>
    <dbReference type="NCBI Taxonomy" id="2715133"/>
    <lineage>
        <taxon>Bacteria</taxon>
        <taxon>Pseudomonadati</taxon>
        <taxon>Pseudomonadota</taxon>
        <taxon>Alphaproteobacteria</taxon>
        <taxon>Hyphomicrobiales</taxon>
        <taxon>Rhizobiaceae</taxon>
        <taxon>Ferranicluibacter</taxon>
    </lineage>
</organism>
<dbReference type="InterPro" id="IPR029068">
    <property type="entry name" value="Glyas_Bleomycin-R_OHBP_Dase"/>
</dbReference>
<dbReference type="CDD" id="cd07247">
    <property type="entry name" value="SgaA_N_like"/>
    <property type="match status" value="1"/>
</dbReference>
<evidence type="ECO:0000313" key="2">
    <source>
        <dbReference type="EMBL" id="NHT76906.1"/>
    </source>
</evidence>
<dbReference type="Proteomes" id="UP001155840">
    <property type="component" value="Unassembled WGS sequence"/>
</dbReference>
<dbReference type="PANTHER" id="PTHR33993:SF14">
    <property type="entry name" value="GB|AAF24581.1"/>
    <property type="match status" value="1"/>
</dbReference>
<protein>
    <recommendedName>
        <fullName evidence="1">VOC domain-containing protein</fullName>
    </recommendedName>
</protein>
<reference evidence="2" key="1">
    <citation type="submission" date="2020-03" db="EMBL/GenBank/DDBJ databases">
        <title>Ferranicluibacter endophyticum gen. nov., sp. nov., a new genus isolated from Rubus ulmifolius Schott. stem.</title>
        <authorList>
            <person name="Roca-Couso R."/>
            <person name="Flores-Felix J.D."/>
            <person name="Igual J.M."/>
            <person name="Rivas R."/>
        </authorList>
    </citation>
    <scope>NUCLEOTIDE SEQUENCE</scope>
    <source>
        <strain evidence="2">CRRU44</strain>
    </source>
</reference>